<organism evidence="2 3">
    <name type="scientific">Staphylococcus casei</name>
    <dbReference type="NCBI Taxonomy" id="201828"/>
    <lineage>
        <taxon>Bacteria</taxon>
        <taxon>Bacillati</taxon>
        <taxon>Bacillota</taxon>
        <taxon>Bacilli</taxon>
        <taxon>Bacillales</taxon>
        <taxon>Staphylococcaceae</taxon>
        <taxon>Staphylococcus</taxon>
    </lineage>
</organism>
<dbReference type="RefSeq" id="WP_069824282.1">
    <property type="nucleotide sequence ID" value="NZ_CP133006.1"/>
</dbReference>
<reference evidence="2 3" key="1">
    <citation type="journal article" date="2024" name="ISME J.">
        <title>Staphylococcus epidermidis bacteriocin A37 kills natural competitors with a unique mechanism of action.</title>
        <authorList>
            <person name="Puls J.S."/>
            <person name="Winnerling B."/>
            <person name="Power J.J."/>
            <person name="Kruger A.M."/>
            <person name="Brajtenbach D."/>
            <person name="Johnson M."/>
            <person name="Bilici K."/>
            <person name="Camus L."/>
            <person name="Fliesswasser T."/>
            <person name="Schneider T."/>
            <person name="Sahl H.G."/>
            <person name="Ghosal D."/>
            <person name="Kubitscheck U."/>
            <person name="Heilbronner S."/>
            <person name="Grein F."/>
        </authorList>
    </citation>
    <scope>NUCLEOTIDE SEQUENCE [LARGE SCALE GENOMIC DNA]</scope>
    <source>
        <strain evidence="2 3">SCK7</strain>
    </source>
</reference>
<evidence type="ECO:0000256" key="1">
    <source>
        <dbReference type="SAM" id="Phobius"/>
    </source>
</evidence>
<keyword evidence="3" id="KW-1185">Reference proteome</keyword>
<dbReference type="Pfam" id="PF13630">
    <property type="entry name" value="SdpI"/>
    <property type="match status" value="1"/>
</dbReference>
<evidence type="ECO:0000313" key="3">
    <source>
        <dbReference type="Proteomes" id="UP001468345"/>
    </source>
</evidence>
<accession>A0ABZ2WC21</accession>
<name>A0ABZ2WC21_9STAP</name>
<proteinExistence type="predicted"/>
<keyword evidence="1" id="KW-0472">Membrane</keyword>
<feature type="transmembrane region" description="Helical" evidence="1">
    <location>
        <begin position="49"/>
        <end position="68"/>
    </location>
</feature>
<evidence type="ECO:0000313" key="2">
    <source>
        <dbReference type="EMBL" id="WZG09723.1"/>
    </source>
</evidence>
<keyword evidence="1" id="KW-0812">Transmembrane</keyword>
<keyword evidence="1" id="KW-1133">Transmembrane helix</keyword>
<sequence length="106" mass="12460">MIVCRIYEKHHNTLAEHRNLLLGYRTPRALKNEQNWCVAQGEFIKYSKLFNRCFICAGTIWLMIDLIVNLKAMSVMLQSISLILLILLIIFFTEKNIKAFEKSQKI</sequence>
<dbReference type="Proteomes" id="UP001468345">
    <property type="component" value="Chromosome"/>
</dbReference>
<dbReference type="EMBL" id="CP133006">
    <property type="protein sequence ID" value="WZG09723.1"/>
    <property type="molecule type" value="Genomic_DNA"/>
</dbReference>
<dbReference type="InterPro" id="IPR025962">
    <property type="entry name" value="SdpI/YhfL"/>
</dbReference>
<gene>
    <name evidence="2" type="ORF">SHJJP9002_001689</name>
</gene>
<protein>
    <submittedName>
        <fullName evidence="2">SdpI family protein</fullName>
    </submittedName>
</protein>
<feature type="transmembrane region" description="Helical" evidence="1">
    <location>
        <begin position="74"/>
        <end position="93"/>
    </location>
</feature>